<dbReference type="GO" id="GO:0016020">
    <property type="term" value="C:membrane"/>
    <property type="evidence" value="ECO:0007669"/>
    <property type="project" value="UniProtKB-SubCell"/>
</dbReference>
<dbReference type="InterPro" id="IPR036890">
    <property type="entry name" value="HATPase_C_sf"/>
</dbReference>
<dbReference type="InterPro" id="IPR036097">
    <property type="entry name" value="HisK_dim/P_sf"/>
</dbReference>
<comment type="catalytic activity">
    <reaction evidence="1">
        <text>ATP + protein L-histidine = ADP + protein N-phospho-L-histidine.</text>
        <dbReference type="EC" id="2.7.13.3"/>
    </reaction>
</comment>
<dbReference type="Pfam" id="PF00512">
    <property type="entry name" value="HisKA"/>
    <property type="match status" value="1"/>
</dbReference>
<dbReference type="SMART" id="SM00448">
    <property type="entry name" value="REC"/>
    <property type="match status" value="3"/>
</dbReference>
<dbReference type="FunFam" id="3.30.565.10:FF:000010">
    <property type="entry name" value="Sensor histidine kinase RcsC"/>
    <property type="match status" value="1"/>
</dbReference>
<dbReference type="SUPFAM" id="SSF55874">
    <property type="entry name" value="ATPase domain of HSP90 chaperone/DNA topoisomerase II/histidine kinase"/>
    <property type="match status" value="1"/>
</dbReference>
<feature type="domain" description="Response regulatory" evidence="13">
    <location>
        <begin position="940"/>
        <end position="1056"/>
    </location>
</feature>
<evidence type="ECO:0000256" key="9">
    <source>
        <dbReference type="SAM" id="Coils"/>
    </source>
</evidence>
<keyword evidence="6 15" id="KW-0418">Kinase</keyword>
<dbReference type="Pfam" id="PF13185">
    <property type="entry name" value="GAF_2"/>
    <property type="match status" value="1"/>
</dbReference>
<sequence length="1204" mass="135710">MFKQLKFAHKIMIMPLLALGTLFLLFFVSRFFMQQNDELLLRVKSNFVPALELGWELEKTLTALQHGLQDAVNTADEEELEMADTLYEGFLSLFETGVSNPSFEQESLQHLKSKFQIYYTLARETSLRLIEGENLTEQLIDNLEVMNEQYNGITQKLQAMAEQAKEDVSRSFDATLDNQRRSALFMNMIIFCFAILLGSISIVLGRSLTNPLNKVIYVANQFTEGKNGIRVRINSSDEIGILALSINNMMDKIEQQNWLKSGQAVLNERMRGEQDIPSLSRTIISYLSEYVNAQVGALYLYNECEQTLQLTGSYAYSQRKGNHNAVKLGEGLVGQAALEQQRILFQDIPDDYIKINSGLGEASPRNILVIPFVYEHALKGVLEIGSAYQFTQRHLVFLDQVAESVAITFNSVQARARMQTLLDETQQQSETLRTQQKKLQQTNEELEEQTQSLRISEEKLQAQQEELQQTNEELGEQTRILERQKQELGEKNQELEQARQLVEEKARDLELSSKYKSEFLANMSHELRTPLNSLLILSQLLSENKNGNLTPKQCEFASTIHNAGSDLLELINEILDLSKLEAGKMTLNLEEMSLKGFASYITQTFTHVAEQKNLFLKVTLADGLPPSIRTDRQRVEQIAKNFLSNALKFTKNGGVSVHIDRVEHQNNELGSQFESQHTIAISVTDTGIGISEDKQRLIFEAFQQADGTTSRRYGGTGLGLSISRELVKLLEGEIHLRSQEGEGSTFTLYLPEQLSQESESGQHEKQNAPEEKQAQTLEAGEERHATPLVSASTPEASLPETGIIRDDRHGTISPTDKFLLIIEDDPKFAKILFDLTRERGFKALIANDGAAGLQLAYQHKPKAIILDIGLPGVCGWTVMDKLKMNSETRHIPVHVISALDRSLDALKMGAIGYLKKPVTIEKLNDTFTTIEESLVRTLKKVLIVENDQAVRTSMQDLLSGQNVAITTVENGQEAYETLKTDTFDCMVLDLELAARSGFDVLNAIKMDSTIRDLPIIAYAGQESTKEDKMYLKRYAESILIKDVTSPERLLDEVTLFLHQVADNLPEAQQNKLRMLHGQENVFEGRTILIADDDIRNVFALSSALEEKGLDILIAENGQETLDQLESHPQIDLILMDIMMPEMDGYEVIKLIRQTPKFRKLPVLALTAKAMKGDRQKCLDAGANDYLSKPVDTEKLLSLLRVWLY</sequence>
<dbReference type="GO" id="GO:0000155">
    <property type="term" value="F:phosphorelay sensor kinase activity"/>
    <property type="evidence" value="ECO:0007669"/>
    <property type="project" value="InterPro"/>
</dbReference>
<evidence type="ECO:0000256" key="10">
    <source>
        <dbReference type="SAM" id="MobiDB-lite"/>
    </source>
</evidence>
<dbReference type="CDD" id="cd00156">
    <property type="entry name" value="REC"/>
    <property type="match status" value="1"/>
</dbReference>
<evidence type="ECO:0000256" key="3">
    <source>
        <dbReference type="ARBA" id="ARBA00012438"/>
    </source>
</evidence>
<dbReference type="CDD" id="cd06225">
    <property type="entry name" value="HAMP"/>
    <property type="match status" value="1"/>
</dbReference>
<dbReference type="EMBL" id="PDSK01000109">
    <property type="protein sequence ID" value="PIE32689.1"/>
    <property type="molecule type" value="Genomic_DNA"/>
</dbReference>
<dbReference type="PRINTS" id="PR00344">
    <property type="entry name" value="BCTRLSENSOR"/>
</dbReference>
<feature type="domain" description="HAMP" evidence="14">
    <location>
        <begin position="206"/>
        <end position="258"/>
    </location>
</feature>
<evidence type="ECO:0000256" key="4">
    <source>
        <dbReference type="ARBA" id="ARBA00022553"/>
    </source>
</evidence>
<proteinExistence type="predicted"/>
<evidence type="ECO:0000256" key="7">
    <source>
        <dbReference type="ARBA" id="ARBA00023012"/>
    </source>
</evidence>
<reference evidence="15 16" key="1">
    <citation type="submission" date="2017-10" db="EMBL/GenBank/DDBJ databases">
        <title>Novel microbial diversity and functional potential in the marine mammal oral microbiome.</title>
        <authorList>
            <person name="Dudek N.K."/>
            <person name="Sun C.L."/>
            <person name="Burstein D."/>
            <person name="Kantor R.S."/>
            <person name="Aliaga Goltsman D.S."/>
            <person name="Bik E.M."/>
            <person name="Thomas B.C."/>
            <person name="Banfield J.F."/>
            <person name="Relman D.A."/>
        </authorList>
    </citation>
    <scope>NUCLEOTIDE SEQUENCE [LARGE SCALE GENOMIC DNA]</scope>
    <source>
        <strain evidence="15">DOLJORAL78_47_16</strain>
    </source>
</reference>
<feature type="compositionally biased region" description="Basic and acidic residues" evidence="10">
    <location>
        <begin position="760"/>
        <end position="773"/>
    </location>
</feature>
<dbReference type="SUPFAM" id="SSF158472">
    <property type="entry name" value="HAMP domain-like"/>
    <property type="match status" value="1"/>
</dbReference>
<feature type="domain" description="Response regulatory" evidence="13">
    <location>
        <begin position="818"/>
        <end position="931"/>
    </location>
</feature>
<evidence type="ECO:0000259" key="14">
    <source>
        <dbReference type="PROSITE" id="PS50885"/>
    </source>
</evidence>
<dbReference type="PANTHER" id="PTHR45339:SF1">
    <property type="entry name" value="HYBRID SIGNAL TRANSDUCTION HISTIDINE KINASE J"/>
    <property type="match status" value="1"/>
</dbReference>
<dbReference type="Gene3D" id="3.40.50.2300">
    <property type="match status" value="3"/>
</dbReference>
<keyword evidence="7" id="KW-0902">Two-component regulatory system</keyword>
<dbReference type="SUPFAM" id="SSF52172">
    <property type="entry name" value="CheY-like"/>
    <property type="match status" value="3"/>
</dbReference>
<dbReference type="PROSITE" id="PS50109">
    <property type="entry name" value="HIS_KIN"/>
    <property type="match status" value="1"/>
</dbReference>
<dbReference type="Proteomes" id="UP000230821">
    <property type="component" value="Unassembled WGS sequence"/>
</dbReference>
<dbReference type="CDD" id="cd16922">
    <property type="entry name" value="HATPase_EvgS-ArcB-TorS-like"/>
    <property type="match status" value="1"/>
</dbReference>
<dbReference type="Pfam" id="PF02518">
    <property type="entry name" value="HATPase_c"/>
    <property type="match status" value="1"/>
</dbReference>
<dbReference type="InterPro" id="IPR005467">
    <property type="entry name" value="His_kinase_dom"/>
</dbReference>
<dbReference type="SUPFAM" id="SSF47384">
    <property type="entry name" value="Homodimeric domain of signal transducing histidine kinase"/>
    <property type="match status" value="1"/>
</dbReference>
<dbReference type="SMART" id="SM00065">
    <property type="entry name" value="GAF"/>
    <property type="match status" value="1"/>
</dbReference>
<feature type="coiled-coil region" evidence="9">
    <location>
        <begin position="415"/>
        <end position="512"/>
    </location>
</feature>
<feature type="domain" description="Response regulatory" evidence="13">
    <location>
        <begin position="1086"/>
        <end position="1203"/>
    </location>
</feature>
<feature type="transmembrane region" description="Helical" evidence="11">
    <location>
        <begin position="184"/>
        <end position="204"/>
    </location>
</feature>
<evidence type="ECO:0000256" key="5">
    <source>
        <dbReference type="ARBA" id="ARBA00022679"/>
    </source>
</evidence>
<dbReference type="Pfam" id="PF00072">
    <property type="entry name" value="Response_reg"/>
    <property type="match status" value="3"/>
</dbReference>
<feature type="modified residue" description="4-aspartylphosphate" evidence="8">
    <location>
        <position position="1136"/>
    </location>
</feature>
<dbReference type="Gene3D" id="3.30.565.10">
    <property type="entry name" value="Histidine kinase-like ATPase, C-terminal domain"/>
    <property type="match status" value="1"/>
</dbReference>
<evidence type="ECO:0000259" key="13">
    <source>
        <dbReference type="PROSITE" id="PS50110"/>
    </source>
</evidence>
<dbReference type="CDD" id="cd00082">
    <property type="entry name" value="HisKA"/>
    <property type="match status" value="1"/>
</dbReference>
<dbReference type="CDD" id="cd17546">
    <property type="entry name" value="REC_hyHK_CKI1_RcsC-like"/>
    <property type="match status" value="1"/>
</dbReference>
<comment type="subcellular location">
    <subcellularLocation>
        <location evidence="2">Membrane</location>
    </subcellularLocation>
</comment>
<feature type="modified residue" description="4-aspartylphosphate" evidence="8">
    <location>
        <position position="867"/>
    </location>
</feature>
<dbReference type="Gene3D" id="3.30.450.40">
    <property type="match status" value="1"/>
</dbReference>
<dbReference type="InterPro" id="IPR003661">
    <property type="entry name" value="HisK_dim/P_dom"/>
</dbReference>
<dbReference type="InterPro" id="IPR003018">
    <property type="entry name" value="GAF"/>
</dbReference>
<dbReference type="Gene3D" id="1.10.287.130">
    <property type="match status" value="1"/>
</dbReference>
<evidence type="ECO:0000313" key="16">
    <source>
        <dbReference type="Proteomes" id="UP000230821"/>
    </source>
</evidence>
<evidence type="ECO:0000256" key="6">
    <source>
        <dbReference type="ARBA" id="ARBA00022777"/>
    </source>
</evidence>
<keyword evidence="11" id="KW-1133">Transmembrane helix</keyword>
<name>A0A2G6KD02_9BACT</name>
<dbReference type="InterPro" id="IPR004358">
    <property type="entry name" value="Sig_transdc_His_kin-like_C"/>
</dbReference>
<keyword evidence="11" id="KW-0472">Membrane</keyword>
<evidence type="ECO:0000256" key="11">
    <source>
        <dbReference type="SAM" id="Phobius"/>
    </source>
</evidence>
<evidence type="ECO:0000256" key="2">
    <source>
        <dbReference type="ARBA" id="ARBA00004370"/>
    </source>
</evidence>
<dbReference type="SMART" id="SM00387">
    <property type="entry name" value="HATPase_c"/>
    <property type="match status" value="1"/>
</dbReference>
<dbReference type="InterPro" id="IPR029016">
    <property type="entry name" value="GAF-like_dom_sf"/>
</dbReference>
<dbReference type="InterPro" id="IPR001789">
    <property type="entry name" value="Sig_transdc_resp-reg_receiver"/>
</dbReference>
<dbReference type="EC" id="2.7.13.3" evidence="3"/>
<dbReference type="SUPFAM" id="SSF55781">
    <property type="entry name" value="GAF domain-like"/>
    <property type="match status" value="1"/>
</dbReference>
<evidence type="ECO:0000256" key="8">
    <source>
        <dbReference type="PROSITE-ProRule" id="PRU00169"/>
    </source>
</evidence>
<protein>
    <recommendedName>
        <fullName evidence="3">histidine kinase</fullName>
        <ecNumber evidence="3">2.7.13.3</ecNumber>
    </recommendedName>
</protein>
<dbReference type="InterPro" id="IPR011006">
    <property type="entry name" value="CheY-like_superfamily"/>
</dbReference>
<dbReference type="PROSITE" id="PS50110">
    <property type="entry name" value="RESPONSE_REGULATORY"/>
    <property type="match status" value="3"/>
</dbReference>
<evidence type="ECO:0000313" key="15">
    <source>
        <dbReference type="EMBL" id="PIE32689.1"/>
    </source>
</evidence>
<dbReference type="Gene3D" id="6.10.340.10">
    <property type="match status" value="1"/>
</dbReference>
<feature type="domain" description="Histidine kinase" evidence="12">
    <location>
        <begin position="522"/>
        <end position="754"/>
    </location>
</feature>
<feature type="region of interest" description="Disordered" evidence="10">
    <location>
        <begin position="755"/>
        <end position="800"/>
    </location>
</feature>
<gene>
    <name evidence="15" type="ORF">CSA56_14470</name>
</gene>
<dbReference type="SMART" id="SM00304">
    <property type="entry name" value="HAMP"/>
    <property type="match status" value="1"/>
</dbReference>
<dbReference type="PROSITE" id="PS50885">
    <property type="entry name" value="HAMP"/>
    <property type="match status" value="1"/>
</dbReference>
<accession>A0A2G6KD02</accession>
<dbReference type="AlphaFoldDB" id="A0A2G6KD02"/>
<dbReference type="PANTHER" id="PTHR45339">
    <property type="entry name" value="HYBRID SIGNAL TRANSDUCTION HISTIDINE KINASE J"/>
    <property type="match status" value="1"/>
</dbReference>
<keyword evidence="11" id="KW-0812">Transmembrane</keyword>
<keyword evidence="4 8" id="KW-0597">Phosphoprotein</keyword>
<dbReference type="InterPro" id="IPR003594">
    <property type="entry name" value="HATPase_dom"/>
</dbReference>
<feature type="modified residue" description="4-aspartylphosphate" evidence="8">
    <location>
        <position position="989"/>
    </location>
</feature>
<evidence type="ECO:0000256" key="1">
    <source>
        <dbReference type="ARBA" id="ARBA00000085"/>
    </source>
</evidence>
<evidence type="ECO:0000259" key="12">
    <source>
        <dbReference type="PROSITE" id="PS50109"/>
    </source>
</evidence>
<organism evidence="15 16">
    <name type="scientific">candidate division KSB3 bacterium</name>
    <dbReference type="NCBI Taxonomy" id="2044937"/>
    <lineage>
        <taxon>Bacteria</taxon>
        <taxon>candidate division KSB3</taxon>
    </lineage>
</organism>
<dbReference type="Pfam" id="PF00672">
    <property type="entry name" value="HAMP"/>
    <property type="match status" value="1"/>
</dbReference>
<keyword evidence="5" id="KW-0808">Transferase</keyword>
<comment type="caution">
    <text evidence="15">The sequence shown here is derived from an EMBL/GenBank/DDBJ whole genome shotgun (WGS) entry which is preliminary data.</text>
</comment>
<feature type="transmembrane region" description="Helical" evidence="11">
    <location>
        <begin position="12"/>
        <end position="32"/>
    </location>
</feature>
<keyword evidence="9" id="KW-0175">Coiled coil</keyword>
<dbReference type="InterPro" id="IPR003660">
    <property type="entry name" value="HAMP_dom"/>
</dbReference>
<dbReference type="SMART" id="SM00388">
    <property type="entry name" value="HisKA"/>
    <property type="match status" value="1"/>
</dbReference>